<feature type="non-terminal residue" evidence="1">
    <location>
        <position position="1"/>
    </location>
</feature>
<reference evidence="1 2" key="1">
    <citation type="journal article" date="2018" name="Front. Plant Sci.">
        <title>Red Clover (Trifolium pratense) and Zigzag Clover (T. medium) - A Picture of Genomic Similarities and Differences.</title>
        <authorList>
            <person name="Dluhosova J."/>
            <person name="Istvanek J."/>
            <person name="Nedelnik J."/>
            <person name="Repkova J."/>
        </authorList>
    </citation>
    <scope>NUCLEOTIDE SEQUENCE [LARGE SCALE GENOMIC DNA]</scope>
    <source>
        <strain evidence="2">cv. 10/8</strain>
        <tissue evidence="1">Leaf</tissue>
    </source>
</reference>
<accession>A0A392SM96</accession>
<dbReference type="AlphaFoldDB" id="A0A392SM96"/>
<evidence type="ECO:0000313" key="2">
    <source>
        <dbReference type="Proteomes" id="UP000265520"/>
    </source>
</evidence>
<proteinExistence type="predicted"/>
<evidence type="ECO:0000313" key="1">
    <source>
        <dbReference type="EMBL" id="MCI49789.1"/>
    </source>
</evidence>
<dbReference type="Proteomes" id="UP000265520">
    <property type="component" value="Unassembled WGS sequence"/>
</dbReference>
<organism evidence="1 2">
    <name type="scientific">Trifolium medium</name>
    <dbReference type="NCBI Taxonomy" id="97028"/>
    <lineage>
        <taxon>Eukaryota</taxon>
        <taxon>Viridiplantae</taxon>
        <taxon>Streptophyta</taxon>
        <taxon>Embryophyta</taxon>
        <taxon>Tracheophyta</taxon>
        <taxon>Spermatophyta</taxon>
        <taxon>Magnoliopsida</taxon>
        <taxon>eudicotyledons</taxon>
        <taxon>Gunneridae</taxon>
        <taxon>Pentapetalae</taxon>
        <taxon>rosids</taxon>
        <taxon>fabids</taxon>
        <taxon>Fabales</taxon>
        <taxon>Fabaceae</taxon>
        <taxon>Papilionoideae</taxon>
        <taxon>50 kb inversion clade</taxon>
        <taxon>NPAAA clade</taxon>
        <taxon>Hologalegina</taxon>
        <taxon>IRL clade</taxon>
        <taxon>Trifolieae</taxon>
        <taxon>Trifolium</taxon>
    </lineage>
</organism>
<protein>
    <submittedName>
        <fullName evidence="1">Uncharacterized protein</fullName>
    </submittedName>
</protein>
<name>A0A392SM96_9FABA</name>
<sequence>NLIIMIKLLGIAVLPNQSGYGAGFGLGEAKARN</sequence>
<dbReference type="EMBL" id="LXQA010406847">
    <property type="protein sequence ID" value="MCI49789.1"/>
    <property type="molecule type" value="Genomic_DNA"/>
</dbReference>
<comment type="caution">
    <text evidence="1">The sequence shown here is derived from an EMBL/GenBank/DDBJ whole genome shotgun (WGS) entry which is preliminary data.</text>
</comment>
<keyword evidence="2" id="KW-1185">Reference proteome</keyword>